<name>A0ABR2IKJ8_9EUKA</name>
<keyword evidence="2" id="KW-0812">Transmembrane</keyword>
<dbReference type="PANTHER" id="PTHR21780">
    <property type="entry name" value="TRANSMEMBRANE PROTEIN 209"/>
    <property type="match status" value="1"/>
</dbReference>
<dbReference type="Pfam" id="PF09786">
    <property type="entry name" value="CytochromB561_N"/>
    <property type="match status" value="1"/>
</dbReference>
<keyword evidence="2" id="KW-0472">Membrane</keyword>
<accession>A0ABR2IKJ8</accession>
<dbReference type="Proteomes" id="UP001470230">
    <property type="component" value="Unassembled WGS sequence"/>
</dbReference>
<proteinExistence type="predicted"/>
<keyword evidence="2" id="KW-1133">Transmembrane helix</keyword>
<protein>
    <submittedName>
        <fullName evidence="3">Uncharacterized protein</fullName>
    </submittedName>
</protein>
<evidence type="ECO:0000313" key="3">
    <source>
        <dbReference type="EMBL" id="KAK8863585.1"/>
    </source>
</evidence>
<evidence type="ECO:0000313" key="4">
    <source>
        <dbReference type="Proteomes" id="UP001470230"/>
    </source>
</evidence>
<comment type="caution">
    <text evidence="3">The sequence shown here is derived from an EMBL/GenBank/DDBJ whole genome shotgun (WGS) entry which is preliminary data.</text>
</comment>
<dbReference type="PANTHER" id="PTHR21780:SF0">
    <property type="entry name" value="TRANSMEMBRANE PROTEIN 209"/>
    <property type="match status" value="1"/>
</dbReference>
<gene>
    <name evidence="3" type="ORF">M9Y10_011272</name>
</gene>
<reference evidence="3 4" key="1">
    <citation type="submission" date="2024-04" db="EMBL/GenBank/DDBJ databases">
        <title>Tritrichomonas musculus Genome.</title>
        <authorList>
            <person name="Alves-Ferreira E."/>
            <person name="Grigg M."/>
            <person name="Lorenzi H."/>
            <person name="Galac M."/>
        </authorList>
    </citation>
    <scope>NUCLEOTIDE SEQUENCE [LARGE SCALE GENOMIC DNA]</scope>
    <source>
        <strain evidence="3 4">EAF2021</strain>
    </source>
</reference>
<sequence length="470" mass="54434">MTPEQQEEERKRIESQIKMPIRNNPPFKTHFNEITPDSSKYDIPPIPVQKDNKQSHNYNFSISANKSGFNFFDEINDIPLRIALPTNRKQREDSMLPYRNNNLLKEQAQINQPEQRRTKWIFIFAVFSFCFILLIVFNLFIFGGTIYLSTIFLAIIFFILAILGYKAQQRRLKLPYPQFPKYSLNEEGQFEDSEGMEYSSAMFAKDPTELKADTIIDLSLSNSSPYSMADRASAEIFKDQMGKKIDYDQLASETLKTLDISPPAFNRYLNNFKGFIPKIILSKLIKEMHSSDSEIVAMLVVPGFERYKNYITSRITTLGNSHYLAVHLGDKGARYNDREWTTDFPSDNQIVLHILDVWLSKFMNGKRKGGSQSLFTQKYVFIKREPEEKDEDSIYLCSDDSSHFYVSAVFNENKGRQKFYAPSGKDAMYAGLTLFFWLIMKKKNAQLDSADLKSIPICMDRILSSSILDF</sequence>
<feature type="transmembrane region" description="Helical" evidence="2">
    <location>
        <begin position="146"/>
        <end position="165"/>
    </location>
</feature>
<dbReference type="EMBL" id="JAPFFF010000017">
    <property type="protein sequence ID" value="KAK8863585.1"/>
    <property type="molecule type" value="Genomic_DNA"/>
</dbReference>
<evidence type="ECO:0000256" key="2">
    <source>
        <dbReference type="SAM" id="Phobius"/>
    </source>
</evidence>
<dbReference type="InterPro" id="IPR019176">
    <property type="entry name" value="Cytochrome_B561-rel"/>
</dbReference>
<organism evidence="3 4">
    <name type="scientific">Tritrichomonas musculus</name>
    <dbReference type="NCBI Taxonomy" id="1915356"/>
    <lineage>
        <taxon>Eukaryota</taxon>
        <taxon>Metamonada</taxon>
        <taxon>Parabasalia</taxon>
        <taxon>Tritrichomonadida</taxon>
        <taxon>Tritrichomonadidae</taxon>
        <taxon>Tritrichomonas</taxon>
    </lineage>
</organism>
<evidence type="ECO:0000256" key="1">
    <source>
        <dbReference type="SAM" id="MobiDB-lite"/>
    </source>
</evidence>
<feature type="transmembrane region" description="Helical" evidence="2">
    <location>
        <begin position="120"/>
        <end position="140"/>
    </location>
</feature>
<keyword evidence="4" id="KW-1185">Reference proteome</keyword>
<feature type="region of interest" description="Disordered" evidence="1">
    <location>
        <begin position="1"/>
        <end position="41"/>
    </location>
</feature>